<dbReference type="GO" id="GO:0005524">
    <property type="term" value="F:ATP binding"/>
    <property type="evidence" value="ECO:0007669"/>
    <property type="project" value="UniProtKB-KW"/>
</dbReference>
<evidence type="ECO:0000259" key="1">
    <source>
        <dbReference type="Pfam" id="PF13538"/>
    </source>
</evidence>
<dbReference type="PANTHER" id="PTHR11070:SF2">
    <property type="entry name" value="ATP-DEPENDENT DNA HELICASE SRS2"/>
    <property type="match status" value="1"/>
</dbReference>
<dbReference type="RefSeq" id="WP_278018560.1">
    <property type="nucleotide sequence ID" value="NZ_JARRRY010000021.1"/>
</dbReference>
<gene>
    <name evidence="2" type="ORF">P6P90_15315</name>
</gene>
<name>A0ABT6HAA3_9BACI</name>
<organism evidence="2 3">
    <name type="scientific">Ectobacillus antri</name>
    <dbReference type="NCBI Taxonomy" id="2486280"/>
    <lineage>
        <taxon>Bacteria</taxon>
        <taxon>Bacillati</taxon>
        <taxon>Bacillota</taxon>
        <taxon>Bacilli</taxon>
        <taxon>Bacillales</taxon>
        <taxon>Bacillaceae</taxon>
        <taxon>Ectobacillus</taxon>
    </lineage>
</organism>
<protein>
    <submittedName>
        <fullName evidence="2">ATP-binding domain-containing protein</fullName>
    </submittedName>
</protein>
<evidence type="ECO:0000313" key="3">
    <source>
        <dbReference type="Proteomes" id="UP001218246"/>
    </source>
</evidence>
<evidence type="ECO:0000313" key="2">
    <source>
        <dbReference type="EMBL" id="MDG5755286.1"/>
    </source>
</evidence>
<dbReference type="Proteomes" id="UP001218246">
    <property type="component" value="Unassembled WGS sequence"/>
</dbReference>
<proteinExistence type="predicted"/>
<dbReference type="Pfam" id="PF13538">
    <property type="entry name" value="UvrD_C_2"/>
    <property type="match status" value="1"/>
</dbReference>
<dbReference type="PANTHER" id="PTHR11070">
    <property type="entry name" value="UVRD / RECB / PCRA DNA HELICASE FAMILY MEMBER"/>
    <property type="match status" value="1"/>
</dbReference>
<dbReference type="Gene3D" id="3.40.50.300">
    <property type="entry name" value="P-loop containing nucleotide triphosphate hydrolases"/>
    <property type="match status" value="1"/>
</dbReference>
<keyword evidence="2" id="KW-0067">ATP-binding</keyword>
<dbReference type="SUPFAM" id="SSF52540">
    <property type="entry name" value="P-loop containing nucleoside triphosphate hydrolases"/>
    <property type="match status" value="1"/>
</dbReference>
<reference evidence="2 3" key="1">
    <citation type="submission" date="2023-04" db="EMBL/GenBank/DDBJ databases">
        <title>Ectobacillus antri isolated from activated sludge.</title>
        <authorList>
            <person name="Yan P."/>
            <person name="Liu X."/>
        </authorList>
    </citation>
    <scope>NUCLEOTIDE SEQUENCE [LARGE SCALE GENOMIC DNA]</scope>
    <source>
        <strain evidence="2 3">C18H</strain>
    </source>
</reference>
<keyword evidence="3" id="KW-1185">Reference proteome</keyword>
<accession>A0ABT6HAA3</accession>
<dbReference type="InterPro" id="IPR027785">
    <property type="entry name" value="UvrD-like_helicase_C"/>
</dbReference>
<dbReference type="EMBL" id="JARULN010000023">
    <property type="protein sequence ID" value="MDG5755286.1"/>
    <property type="molecule type" value="Genomic_DNA"/>
</dbReference>
<keyword evidence="2" id="KW-0547">Nucleotide-binding</keyword>
<dbReference type="InterPro" id="IPR000212">
    <property type="entry name" value="DNA_helicase_UvrD/REP"/>
</dbReference>
<comment type="caution">
    <text evidence="2">The sequence shown here is derived from an EMBL/GenBank/DDBJ whole genome shotgun (WGS) entry which is preliminary data.</text>
</comment>
<dbReference type="InterPro" id="IPR027417">
    <property type="entry name" value="P-loop_NTPase"/>
</dbReference>
<feature type="domain" description="UvrD-like helicase C-terminal" evidence="1">
    <location>
        <begin position="24"/>
        <end position="74"/>
    </location>
</feature>
<sequence>MKELLPDALQRKTEVTKEITGEKLVITTYHSSKGLEARVTFLTEVDGFEYEQNDVQQRKLLYVGMTRASERLYIHTTGAGGYGDRLREVQPTYA</sequence>